<dbReference type="EMBL" id="SKBN01000336">
    <property type="protein sequence ID" value="TGJ78891.1"/>
    <property type="molecule type" value="Genomic_DNA"/>
</dbReference>
<evidence type="ECO:0000313" key="2">
    <source>
        <dbReference type="Proteomes" id="UP000297716"/>
    </source>
</evidence>
<keyword evidence="2" id="KW-1185">Reference proteome</keyword>
<gene>
    <name evidence="1" type="ORF">E0Z10_g9870</name>
</gene>
<evidence type="ECO:0000313" key="1">
    <source>
        <dbReference type="EMBL" id="TGJ78891.1"/>
    </source>
</evidence>
<dbReference type="OrthoDB" id="2157530at2759"/>
<accession>A0A4Z0YHW6</accession>
<sequence length="449" mass="50647">MWMGNIDVNAMGTTEPAALAAATGALDAIRLLAGIDPEYRIPSSLARRARKAKAGKAIKLLMASPWWSRIWTVQETTSPKNATILWGPLSIPWSFMKDAAENLIQGHYPPAERLRVHDLVDEFGFFTYQILGLMFAARWVVQPHPPLEMLWRFRYRDSTDPRDKVYVILNLVAEGTYPLPSVPTSNYTLTTVVLYRRVMLDLLCNERGLRAMIGLRGERKSVPGLPSWVVDWSRPIEGFGISDFWAHSRFWLTYTANRGLPMLNLDELTSPDHGEDVLNVNGVFFDKILVCSDVITKEEEGDRLYELAAELIAKALVEKPHRVISEDYWHEALVDIIKGNYAKPEIIIEGVSSDAYWREEMLKYQQLFITENGAVGLGPSRTSIGDEVWVLSGGQSPFLLGPLHANDAAIKSQDCSYHYTFRGDVFVPAIMGGEAVESRIENQRFVHIH</sequence>
<protein>
    <recommendedName>
        <fullName evidence="3">Heterokaryon incompatibility domain-containing protein</fullName>
    </recommendedName>
</protein>
<comment type="caution">
    <text evidence="1">The sequence shown here is derived from an EMBL/GenBank/DDBJ whole genome shotgun (WGS) entry which is preliminary data.</text>
</comment>
<proteinExistence type="predicted"/>
<dbReference type="STRING" id="37992.A0A4Z0YHW6"/>
<organism evidence="1 2">
    <name type="scientific">Xylaria hypoxylon</name>
    <dbReference type="NCBI Taxonomy" id="37992"/>
    <lineage>
        <taxon>Eukaryota</taxon>
        <taxon>Fungi</taxon>
        <taxon>Dikarya</taxon>
        <taxon>Ascomycota</taxon>
        <taxon>Pezizomycotina</taxon>
        <taxon>Sordariomycetes</taxon>
        <taxon>Xylariomycetidae</taxon>
        <taxon>Xylariales</taxon>
        <taxon>Xylariaceae</taxon>
        <taxon>Xylaria</taxon>
    </lineage>
</organism>
<dbReference type="InterPro" id="IPR052895">
    <property type="entry name" value="HetReg/Transcr_Mod"/>
</dbReference>
<name>A0A4Z0YHW6_9PEZI</name>
<evidence type="ECO:0008006" key="3">
    <source>
        <dbReference type="Google" id="ProtNLM"/>
    </source>
</evidence>
<dbReference type="PANTHER" id="PTHR24148:SF73">
    <property type="entry name" value="HET DOMAIN PROTEIN (AFU_ORTHOLOGUE AFUA_8G01020)"/>
    <property type="match status" value="1"/>
</dbReference>
<dbReference type="PANTHER" id="PTHR24148">
    <property type="entry name" value="ANKYRIN REPEAT DOMAIN-CONTAINING PROTEIN 39 HOMOLOG-RELATED"/>
    <property type="match status" value="1"/>
</dbReference>
<dbReference type="AlphaFoldDB" id="A0A4Z0YHW6"/>
<dbReference type="Proteomes" id="UP000297716">
    <property type="component" value="Unassembled WGS sequence"/>
</dbReference>
<dbReference type="Pfam" id="PF26639">
    <property type="entry name" value="Het-6_barrel"/>
    <property type="match status" value="1"/>
</dbReference>
<reference evidence="1 2" key="1">
    <citation type="submission" date="2019-03" db="EMBL/GenBank/DDBJ databases">
        <title>Draft genome sequence of Xylaria hypoxylon DSM 108379, a ubiquitous saprotrophic-parasitic fungi on hardwood.</title>
        <authorList>
            <person name="Buettner E."/>
            <person name="Leonhardt S."/>
            <person name="Gebauer A.M."/>
            <person name="Liers C."/>
            <person name="Hofrichter M."/>
            <person name="Kellner H."/>
        </authorList>
    </citation>
    <scope>NUCLEOTIDE SEQUENCE [LARGE SCALE GENOMIC DNA]</scope>
    <source>
        <strain evidence="1 2">DSM 108379</strain>
    </source>
</reference>